<evidence type="ECO:0000313" key="2">
    <source>
        <dbReference type="EMBL" id="EFH40119.1"/>
    </source>
</evidence>
<name>D7ML02_ARALL</name>
<dbReference type="HOGENOM" id="CLU_2472146_0_0_1"/>
<sequence>MKTVETKLSHVGCSNSTRDDVEATGENQPTPMDEDRDARYSFQGTHTQEMVVHDPPRASSYKRRQRRKRRAPRSPTLILLSSLMSDII</sequence>
<feature type="compositionally biased region" description="Basic residues" evidence="1">
    <location>
        <begin position="60"/>
        <end position="72"/>
    </location>
</feature>
<organism evidence="3">
    <name type="scientific">Arabidopsis lyrata subsp. lyrata</name>
    <name type="common">Lyre-leaved rock-cress</name>
    <dbReference type="NCBI Taxonomy" id="81972"/>
    <lineage>
        <taxon>Eukaryota</taxon>
        <taxon>Viridiplantae</taxon>
        <taxon>Streptophyta</taxon>
        <taxon>Embryophyta</taxon>
        <taxon>Tracheophyta</taxon>
        <taxon>Spermatophyta</taxon>
        <taxon>Magnoliopsida</taxon>
        <taxon>eudicotyledons</taxon>
        <taxon>Gunneridae</taxon>
        <taxon>Pentapetalae</taxon>
        <taxon>rosids</taxon>
        <taxon>malvids</taxon>
        <taxon>Brassicales</taxon>
        <taxon>Brassicaceae</taxon>
        <taxon>Camelineae</taxon>
        <taxon>Arabidopsis</taxon>
    </lineage>
</organism>
<dbReference type="EMBL" id="GL348720">
    <property type="protein sequence ID" value="EFH40119.1"/>
    <property type="molecule type" value="Genomic_DNA"/>
</dbReference>
<accession>D7ML02</accession>
<feature type="region of interest" description="Disordered" evidence="1">
    <location>
        <begin position="1"/>
        <end position="75"/>
    </location>
</feature>
<evidence type="ECO:0000313" key="3">
    <source>
        <dbReference type="Proteomes" id="UP000008694"/>
    </source>
</evidence>
<keyword evidence="3" id="KW-1185">Reference proteome</keyword>
<proteinExistence type="predicted"/>
<dbReference type="AlphaFoldDB" id="D7ML02"/>
<dbReference type="Gramene" id="Al_scaffold_0008_1011">
    <property type="protein sequence ID" value="Al_scaffold_0008_1011"/>
    <property type="gene ID" value="Al_scaffold_0008_1011"/>
</dbReference>
<protein>
    <submittedName>
        <fullName evidence="2">Predicted protein</fullName>
    </submittedName>
</protein>
<dbReference type="Proteomes" id="UP000008694">
    <property type="component" value="Unassembled WGS sequence"/>
</dbReference>
<evidence type="ECO:0000256" key="1">
    <source>
        <dbReference type="SAM" id="MobiDB-lite"/>
    </source>
</evidence>
<reference evidence="3" key="1">
    <citation type="journal article" date="2011" name="Nat. Genet.">
        <title>The Arabidopsis lyrata genome sequence and the basis of rapid genome size change.</title>
        <authorList>
            <person name="Hu T.T."/>
            <person name="Pattyn P."/>
            <person name="Bakker E.G."/>
            <person name="Cao J."/>
            <person name="Cheng J.-F."/>
            <person name="Clark R.M."/>
            <person name="Fahlgren N."/>
            <person name="Fawcett J.A."/>
            <person name="Grimwood J."/>
            <person name="Gundlach H."/>
            <person name="Haberer G."/>
            <person name="Hollister J.D."/>
            <person name="Ossowski S."/>
            <person name="Ottilar R.P."/>
            <person name="Salamov A.A."/>
            <person name="Schneeberger K."/>
            <person name="Spannagl M."/>
            <person name="Wang X."/>
            <person name="Yang L."/>
            <person name="Nasrallah M.E."/>
            <person name="Bergelson J."/>
            <person name="Carrington J.C."/>
            <person name="Gaut B.S."/>
            <person name="Schmutz J."/>
            <person name="Mayer K.F.X."/>
            <person name="Van de Peer Y."/>
            <person name="Grigoriev I.V."/>
            <person name="Nordborg M."/>
            <person name="Weigel D."/>
            <person name="Guo Y.-L."/>
        </authorList>
    </citation>
    <scope>NUCLEOTIDE SEQUENCE [LARGE SCALE GENOMIC DNA]</scope>
    <source>
        <strain evidence="3">cv. MN47</strain>
    </source>
</reference>
<gene>
    <name evidence="2" type="ORF">ARALYDRAFT_684191</name>
</gene>